<feature type="compositionally biased region" description="Polar residues" evidence="1">
    <location>
        <begin position="29"/>
        <end position="39"/>
    </location>
</feature>
<name>A0A565BCK1_9BRAS</name>
<evidence type="ECO:0000256" key="1">
    <source>
        <dbReference type="SAM" id="MobiDB-lite"/>
    </source>
</evidence>
<feature type="region of interest" description="Disordered" evidence="1">
    <location>
        <begin position="1"/>
        <end position="110"/>
    </location>
</feature>
<proteinExistence type="predicted"/>
<accession>A0A565BCK1</accession>
<protein>
    <submittedName>
        <fullName evidence="2">Uncharacterized protein</fullName>
    </submittedName>
</protein>
<feature type="compositionally biased region" description="Polar residues" evidence="1">
    <location>
        <begin position="58"/>
        <end position="73"/>
    </location>
</feature>
<dbReference type="Proteomes" id="UP000489600">
    <property type="component" value="Unassembled WGS sequence"/>
</dbReference>
<sequence>MLTGCEKDISTLNKGDAFETPRYHRKSIIKNTKQPNLQRSSKDKTQTHELKSTDTRPSHTPNLAGSSLNSTPLAATRSDEERSLCREAKPKTMKRQERRLDQQKQDQSIT</sequence>
<evidence type="ECO:0000313" key="3">
    <source>
        <dbReference type="Proteomes" id="UP000489600"/>
    </source>
</evidence>
<evidence type="ECO:0000313" key="2">
    <source>
        <dbReference type="EMBL" id="VVA99337.1"/>
    </source>
</evidence>
<feature type="compositionally biased region" description="Basic and acidic residues" evidence="1">
    <location>
        <begin position="77"/>
        <end position="104"/>
    </location>
</feature>
<reference evidence="2" key="1">
    <citation type="submission" date="2019-07" db="EMBL/GenBank/DDBJ databases">
        <authorList>
            <person name="Dittberner H."/>
        </authorList>
    </citation>
    <scope>NUCLEOTIDE SEQUENCE [LARGE SCALE GENOMIC DNA]</scope>
</reference>
<organism evidence="2 3">
    <name type="scientific">Arabis nemorensis</name>
    <dbReference type="NCBI Taxonomy" id="586526"/>
    <lineage>
        <taxon>Eukaryota</taxon>
        <taxon>Viridiplantae</taxon>
        <taxon>Streptophyta</taxon>
        <taxon>Embryophyta</taxon>
        <taxon>Tracheophyta</taxon>
        <taxon>Spermatophyta</taxon>
        <taxon>Magnoliopsida</taxon>
        <taxon>eudicotyledons</taxon>
        <taxon>Gunneridae</taxon>
        <taxon>Pentapetalae</taxon>
        <taxon>rosids</taxon>
        <taxon>malvids</taxon>
        <taxon>Brassicales</taxon>
        <taxon>Brassicaceae</taxon>
        <taxon>Arabideae</taxon>
        <taxon>Arabis</taxon>
    </lineage>
</organism>
<comment type="caution">
    <text evidence="2">The sequence shown here is derived from an EMBL/GenBank/DDBJ whole genome shotgun (WGS) entry which is preliminary data.</text>
</comment>
<dbReference type="AlphaFoldDB" id="A0A565BCK1"/>
<keyword evidence="3" id="KW-1185">Reference proteome</keyword>
<feature type="compositionally biased region" description="Basic and acidic residues" evidence="1">
    <location>
        <begin position="40"/>
        <end position="57"/>
    </location>
</feature>
<gene>
    <name evidence="2" type="ORF">ANE_LOCUS9782</name>
</gene>
<dbReference type="EMBL" id="CABITT030000003">
    <property type="protein sequence ID" value="VVA99337.1"/>
    <property type="molecule type" value="Genomic_DNA"/>
</dbReference>